<dbReference type="GO" id="GO:0048038">
    <property type="term" value="F:quinone binding"/>
    <property type="evidence" value="ECO:0007669"/>
    <property type="project" value="UniProtKB-UniRule"/>
</dbReference>
<keyword evidence="4 10" id="KW-0479">Metal-binding</keyword>
<dbReference type="InterPro" id="IPR036010">
    <property type="entry name" value="2Fe-2S_ferredoxin-like_sf"/>
</dbReference>
<dbReference type="SMART" id="SM00929">
    <property type="entry name" value="NADH-G_4Fe-4S_3"/>
    <property type="match status" value="1"/>
</dbReference>
<keyword evidence="10" id="KW-0001">2Fe-2S</keyword>
<keyword evidence="16" id="KW-1185">Reference proteome</keyword>
<evidence type="ECO:0000313" key="15">
    <source>
        <dbReference type="EMBL" id="NUZ08136.1"/>
    </source>
</evidence>
<feature type="domain" description="4Fe-4S Mo/W bis-MGD-type" evidence="13">
    <location>
        <begin position="216"/>
        <end position="272"/>
    </location>
</feature>
<evidence type="ECO:0000256" key="9">
    <source>
        <dbReference type="ARBA" id="ARBA00047712"/>
    </source>
</evidence>
<evidence type="ECO:0000259" key="13">
    <source>
        <dbReference type="PROSITE" id="PS51669"/>
    </source>
</evidence>
<dbReference type="PROSITE" id="PS51085">
    <property type="entry name" value="2FE2S_FER_2"/>
    <property type="match status" value="1"/>
</dbReference>
<evidence type="ECO:0000256" key="11">
    <source>
        <dbReference type="SAM" id="MobiDB-lite"/>
    </source>
</evidence>
<accession>A0A7Y6TYI8</accession>
<proteinExistence type="inferred from homology"/>
<organism evidence="15 16">
    <name type="scientific">Piscinibacter koreensis</name>
    <dbReference type="NCBI Taxonomy" id="2742824"/>
    <lineage>
        <taxon>Bacteria</taxon>
        <taxon>Pseudomonadati</taxon>
        <taxon>Pseudomonadota</taxon>
        <taxon>Betaproteobacteria</taxon>
        <taxon>Burkholderiales</taxon>
        <taxon>Sphaerotilaceae</taxon>
        <taxon>Piscinibacter</taxon>
    </lineage>
</organism>
<dbReference type="GO" id="GO:0042773">
    <property type="term" value="P:ATP synthesis coupled electron transport"/>
    <property type="evidence" value="ECO:0007669"/>
    <property type="project" value="InterPro"/>
</dbReference>
<dbReference type="InterPro" id="IPR054351">
    <property type="entry name" value="NADH_UbQ_OxRdtase_ferredoxin"/>
</dbReference>
<evidence type="ECO:0000256" key="6">
    <source>
        <dbReference type="ARBA" id="ARBA00023004"/>
    </source>
</evidence>
<dbReference type="InterPro" id="IPR000283">
    <property type="entry name" value="NADH_UbQ_OxRdtase_75kDa_su_CS"/>
</dbReference>
<dbReference type="PROSITE" id="PS51669">
    <property type="entry name" value="4FE4S_MOW_BIS_MGD"/>
    <property type="match status" value="1"/>
</dbReference>
<feature type="domain" description="2Fe-2S ferredoxin-type" evidence="12">
    <location>
        <begin position="1"/>
        <end position="78"/>
    </location>
</feature>
<evidence type="ECO:0000256" key="10">
    <source>
        <dbReference type="RuleBase" id="RU003525"/>
    </source>
</evidence>
<sequence length="864" mass="90742">MIEIELDGKKVSVAEGSMVMHAADKAGTYIPHFCYHKKLSIAANCRMCLVDVEKAPKPMPACATPVTQGMIVRTRSDKAINAQQGVMEFLLINHPLDCPICDQGGECQLQDLAVGYGASSSRYSEEKRVIFPKNFGPLIAAREMNRCIQCTRCVRFGAEVAGVMELGMVNRGEHSEITTIAGDTVDSEVSGNMIDLCPVGALTSKPFRFSARAWELSRRKSVSPHDSTGTNLIVQVKGATVMRVLPLENEDVNECWLADRDRFSYEALNTSDRLTTPMIKQNGVWQAVDWTTALEYVARSLTQISAEHGPASIGALASPMSTVEELHLLAKLVRGLGSENIDVRLRHADFTRADGDAGKPGEIAGSAIGGMGTTVASLSALDRALIVGSFLRKDHPLFSLRIRAATKKGGQVHSVHALADDWLMPMGASVIAPPSGWVDALGAIAAALGEAQGVEAPSRASITDEARAIAESLASGERKAVLLGNAAAQHPQASELLRLATWIGARTGASVGYFGEAANMVGAHLVNALPGRGGLNAGQMLGASGQPRLKACLLLNTEPTFDSANPAAAGAALRAAELVVAMTPFKPADDDLADVVLPTSPFAETSGTFVSSEGRVQSFHGVVKPLGDTRPAWKVLRVLGNLLDLEGFGFESADEVRAEAIGEVVDLPERHESQPKAMSTDLPRESSGGDRPIDSRMAGGQAAGGQGNGQGGAGQSYSGMQTGSLERISDVPIYQSDLIVRRATSLQLTADARAAAVSIPRELAEQLRIDTSGSPAQLHWVRVTQGGASAVVAARVDASLPAQVVRIAAAHPDTVGLGAMFGNVMVEAAPAPADDPRTATLDLQPQMGKAIPEPGAVAGGSPRS</sequence>
<dbReference type="InterPro" id="IPR001041">
    <property type="entry name" value="2Fe-2S_ferredoxin-type"/>
</dbReference>
<dbReference type="GO" id="GO:0051537">
    <property type="term" value="F:2 iron, 2 sulfur cluster binding"/>
    <property type="evidence" value="ECO:0007669"/>
    <property type="project" value="UniProtKB-UniRule"/>
</dbReference>
<dbReference type="SUPFAM" id="SSF54862">
    <property type="entry name" value="4Fe-4S ferredoxins"/>
    <property type="match status" value="1"/>
</dbReference>
<dbReference type="PROSITE" id="PS00643">
    <property type="entry name" value="COMPLEX1_75K_3"/>
    <property type="match status" value="1"/>
</dbReference>
<dbReference type="InterPro" id="IPR006963">
    <property type="entry name" value="Mopterin_OxRdtase_4Fe-4S_dom"/>
</dbReference>
<dbReference type="GO" id="GO:0051539">
    <property type="term" value="F:4 iron, 4 sulfur cluster binding"/>
    <property type="evidence" value="ECO:0007669"/>
    <property type="project" value="UniProtKB-KW"/>
</dbReference>
<dbReference type="Gene3D" id="3.40.50.740">
    <property type="match status" value="1"/>
</dbReference>
<dbReference type="GO" id="GO:0016651">
    <property type="term" value="F:oxidoreductase activity, acting on NAD(P)H"/>
    <property type="evidence" value="ECO:0007669"/>
    <property type="project" value="InterPro"/>
</dbReference>
<dbReference type="Pfam" id="PF10588">
    <property type="entry name" value="NADH-G_4Fe-4S_3"/>
    <property type="match status" value="1"/>
</dbReference>
<dbReference type="GO" id="GO:0046872">
    <property type="term" value="F:metal ion binding"/>
    <property type="evidence" value="ECO:0007669"/>
    <property type="project" value="UniProtKB-UniRule"/>
</dbReference>
<dbReference type="CDD" id="cd02772">
    <property type="entry name" value="MopB_NDH-1_NuoG2"/>
    <property type="match status" value="1"/>
</dbReference>
<keyword evidence="15" id="KW-0560">Oxidoreductase</keyword>
<dbReference type="Pfam" id="PF22117">
    <property type="entry name" value="Fer4_Nqo3"/>
    <property type="match status" value="1"/>
</dbReference>
<dbReference type="Pfam" id="PF00384">
    <property type="entry name" value="Molybdopterin"/>
    <property type="match status" value="1"/>
</dbReference>
<evidence type="ECO:0000313" key="16">
    <source>
        <dbReference type="Proteomes" id="UP000529637"/>
    </source>
</evidence>
<keyword evidence="8 10" id="KW-0520">NAD</keyword>
<dbReference type="SUPFAM" id="SSF54292">
    <property type="entry name" value="2Fe-2S ferredoxin-like"/>
    <property type="match status" value="1"/>
</dbReference>
<evidence type="ECO:0000259" key="14">
    <source>
        <dbReference type="PROSITE" id="PS51839"/>
    </source>
</evidence>
<dbReference type="GO" id="GO:0016020">
    <property type="term" value="C:membrane"/>
    <property type="evidence" value="ECO:0007669"/>
    <property type="project" value="InterPro"/>
</dbReference>
<dbReference type="PROSITE" id="PS00641">
    <property type="entry name" value="COMPLEX1_75K_1"/>
    <property type="match status" value="1"/>
</dbReference>
<dbReference type="InterPro" id="IPR006656">
    <property type="entry name" value="Mopterin_OxRdtase"/>
</dbReference>
<dbReference type="EC" id="7.1.1.-" evidence="10"/>
<feature type="compositionally biased region" description="Gly residues" evidence="11">
    <location>
        <begin position="701"/>
        <end position="714"/>
    </location>
</feature>
<comment type="similarity">
    <text evidence="2 10">Belongs to the complex I 75 kDa subunit family.</text>
</comment>
<feature type="region of interest" description="Disordered" evidence="11">
    <location>
        <begin position="667"/>
        <end position="720"/>
    </location>
</feature>
<dbReference type="PANTHER" id="PTHR43105:SF13">
    <property type="entry name" value="NADH-UBIQUINONE OXIDOREDUCTASE 75 KDA SUBUNIT, MITOCHONDRIAL"/>
    <property type="match status" value="1"/>
</dbReference>
<evidence type="ECO:0000256" key="7">
    <source>
        <dbReference type="ARBA" id="ARBA00023014"/>
    </source>
</evidence>
<dbReference type="EMBL" id="JABWMJ010000011">
    <property type="protein sequence ID" value="NUZ08136.1"/>
    <property type="molecule type" value="Genomic_DNA"/>
</dbReference>
<dbReference type="Pfam" id="PF13510">
    <property type="entry name" value="Fer2_4"/>
    <property type="match status" value="1"/>
</dbReference>
<keyword evidence="10" id="KW-0874">Quinone</keyword>
<dbReference type="FunFam" id="3.10.20.740:FF:000001">
    <property type="entry name" value="NADH-quinone oxidoreductase subunit G"/>
    <property type="match status" value="1"/>
</dbReference>
<gene>
    <name evidence="15" type="ORF">HQN59_20460</name>
</gene>
<keyword evidence="5 10" id="KW-1278">Translocase</keyword>
<dbReference type="InterPro" id="IPR050123">
    <property type="entry name" value="Prok_molybdopt-oxidoreductase"/>
</dbReference>
<dbReference type="Gene3D" id="3.30.70.20">
    <property type="match status" value="1"/>
</dbReference>
<name>A0A7Y6TYI8_9BURK</name>
<dbReference type="GO" id="GO:0008137">
    <property type="term" value="F:NADH dehydrogenase (ubiquinone) activity"/>
    <property type="evidence" value="ECO:0007669"/>
    <property type="project" value="UniProtKB-UniRule"/>
</dbReference>
<dbReference type="PROSITE" id="PS51839">
    <property type="entry name" value="4FE4S_HC3"/>
    <property type="match status" value="1"/>
</dbReference>
<protein>
    <recommendedName>
        <fullName evidence="10">NADH-quinone oxidoreductase</fullName>
        <ecNumber evidence="10">7.1.1.-</ecNumber>
    </recommendedName>
</protein>
<comment type="function">
    <text evidence="10">NDH-1 shuttles electrons from NADH, via FMN and iron-sulfur (Fe-S) centers, to quinones in the respiratory chain. Couples the redox reaction to proton translocation (for every two electrons transferred, four hydrogen ions are translocated across the cytoplasmic membrane), and thus conserves the redox energy in a proton gradient.</text>
</comment>
<evidence type="ECO:0000256" key="5">
    <source>
        <dbReference type="ARBA" id="ARBA00022967"/>
    </source>
</evidence>
<evidence type="ECO:0000256" key="8">
    <source>
        <dbReference type="ARBA" id="ARBA00023027"/>
    </source>
</evidence>
<comment type="caution">
    <text evidence="15">The sequence shown here is derived from an EMBL/GenBank/DDBJ whole genome shotgun (WGS) entry which is preliminary data.</text>
</comment>
<dbReference type="SUPFAM" id="SSF53706">
    <property type="entry name" value="Formate dehydrogenase/DMSO reductase, domains 1-3"/>
    <property type="match status" value="1"/>
</dbReference>
<dbReference type="Gene3D" id="3.10.20.740">
    <property type="match status" value="1"/>
</dbReference>
<dbReference type="RefSeq" id="WP_176070976.1">
    <property type="nucleotide sequence ID" value="NZ_JABWMJ010000011.1"/>
</dbReference>
<reference evidence="15 16" key="1">
    <citation type="submission" date="2020-06" db="EMBL/GenBank/DDBJ databases">
        <title>Schlegella sp. ID0723 isolated from air conditioner.</title>
        <authorList>
            <person name="Kim D.Y."/>
            <person name="Kim D.-U."/>
        </authorList>
    </citation>
    <scope>NUCLEOTIDE SEQUENCE [LARGE SCALE GENOMIC DNA]</scope>
    <source>
        <strain evidence="15 16">ID0723</strain>
    </source>
</reference>
<dbReference type="Pfam" id="PF22151">
    <property type="entry name" value="Fer4_NDSU1"/>
    <property type="match status" value="1"/>
</dbReference>
<feature type="domain" description="4Fe-4S His(Cys)3-ligated-type" evidence="14">
    <location>
        <begin position="78"/>
        <end position="117"/>
    </location>
</feature>
<evidence type="ECO:0000256" key="3">
    <source>
        <dbReference type="ARBA" id="ARBA00022485"/>
    </source>
</evidence>
<evidence type="ECO:0000256" key="4">
    <source>
        <dbReference type="ARBA" id="ARBA00022723"/>
    </source>
</evidence>
<comment type="cofactor">
    <cofactor evidence="1 10">
        <name>[4Fe-4S] cluster</name>
        <dbReference type="ChEBI" id="CHEBI:49883"/>
    </cofactor>
</comment>
<dbReference type="InterPro" id="IPR010228">
    <property type="entry name" value="NADH_UbQ_OxRdtase_Gsu"/>
</dbReference>
<keyword evidence="6 10" id="KW-0408">Iron</keyword>
<keyword evidence="3 10" id="KW-0004">4Fe-4S</keyword>
<dbReference type="FunFam" id="3.30.70.20:FF:000002">
    <property type="entry name" value="NADH-ubiquinone oxidoreductase 75 kDa subunit"/>
    <property type="match status" value="1"/>
</dbReference>
<dbReference type="NCBIfam" id="TIGR01973">
    <property type="entry name" value="NuoG"/>
    <property type="match status" value="1"/>
</dbReference>
<dbReference type="FunFam" id="3.30.200.210:FF:000002">
    <property type="entry name" value="NADH-ubiquinone oxidoreductase 75 kDa subunit"/>
    <property type="match status" value="1"/>
</dbReference>
<dbReference type="PROSITE" id="PS00642">
    <property type="entry name" value="COMPLEX1_75K_2"/>
    <property type="match status" value="1"/>
</dbReference>
<evidence type="ECO:0000256" key="1">
    <source>
        <dbReference type="ARBA" id="ARBA00001966"/>
    </source>
</evidence>
<evidence type="ECO:0000256" key="2">
    <source>
        <dbReference type="ARBA" id="ARBA00005404"/>
    </source>
</evidence>
<feature type="compositionally biased region" description="Basic and acidic residues" evidence="11">
    <location>
        <begin position="682"/>
        <end position="694"/>
    </location>
</feature>
<comment type="catalytic activity">
    <reaction evidence="9 10">
        <text>a quinone + NADH + 5 H(+)(in) = a quinol + NAD(+) + 4 H(+)(out)</text>
        <dbReference type="Rhea" id="RHEA:57888"/>
        <dbReference type="ChEBI" id="CHEBI:15378"/>
        <dbReference type="ChEBI" id="CHEBI:24646"/>
        <dbReference type="ChEBI" id="CHEBI:57540"/>
        <dbReference type="ChEBI" id="CHEBI:57945"/>
        <dbReference type="ChEBI" id="CHEBI:132124"/>
    </reaction>
</comment>
<dbReference type="InterPro" id="IPR019574">
    <property type="entry name" value="NADH_UbQ_OxRdtase_Gsu_4Fe4S-bd"/>
</dbReference>
<keyword evidence="7 10" id="KW-0411">Iron-sulfur</keyword>
<dbReference type="PANTHER" id="PTHR43105">
    <property type="entry name" value="RESPIRATORY NITRATE REDUCTASE"/>
    <property type="match status" value="1"/>
</dbReference>
<evidence type="ECO:0000259" key="12">
    <source>
        <dbReference type="PROSITE" id="PS51085"/>
    </source>
</evidence>
<comment type="cofactor">
    <cofactor evidence="10">
        <name>[2Fe-2S] cluster</name>
        <dbReference type="ChEBI" id="CHEBI:190135"/>
    </cofactor>
    <text evidence="10">Binds 1 [2Fe-2S] cluster per subunit.</text>
</comment>
<dbReference type="AlphaFoldDB" id="A0A7Y6TYI8"/>
<dbReference type="Gene3D" id="3.30.200.210">
    <property type="match status" value="1"/>
</dbReference>
<dbReference type="Proteomes" id="UP000529637">
    <property type="component" value="Unassembled WGS sequence"/>
</dbReference>
<dbReference type="CDD" id="cd00207">
    <property type="entry name" value="fer2"/>
    <property type="match status" value="1"/>
</dbReference>